<evidence type="ECO:0000256" key="1">
    <source>
        <dbReference type="ARBA" id="ARBA00023242"/>
    </source>
</evidence>
<dbReference type="PROSITE" id="PS50048">
    <property type="entry name" value="ZN2_CY6_FUNGAL_2"/>
    <property type="match status" value="1"/>
</dbReference>
<dbReference type="GO" id="GO:0008270">
    <property type="term" value="F:zinc ion binding"/>
    <property type="evidence" value="ECO:0007669"/>
    <property type="project" value="InterPro"/>
</dbReference>
<evidence type="ECO:0000313" key="5">
    <source>
        <dbReference type="Proteomes" id="UP000439903"/>
    </source>
</evidence>
<dbReference type="Gene3D" id="4.10.240.10">
    <property type="entry name" value="Zn(2)-C6 fungal-type DNA-binding domain"/>
    <property type="match status" value="1"/>
</dbReference>
<protein>
    <recommendedName>
        <fullName evidence="3">Zn(2)-C6 fungal-type domain-containing protein</fullName>
    </recommendedName>
</protein>
<keyword evidence="1" id="KW-0539">Nucleus</keyword>
<dbReference type="PANTHER" id="PTHR31668">
    <property type="entry name" value="GLUCOSE TRANSPORT TRANSCRIPTION REGULATOR RGT1-RELATED-RELATED"/>
    <property type="match status" value="1"/>
</dbReference>
<organism evidence="4 5">
    <name type="scientific">Gigaspora margarita</name>
    <dbReference type="NCBI Taxonomy" id="4874"/>
    <lineage>
        <taxon>Eukaryota</taxon>
        <taxon>Fungi</taxon>
        <taxon>Fungi incertae sedis</taxon>
        <taxon>Mucoromycota</taxon>
        <taxon>Glomeromycotina</taxon>
        <taxon>Glomeromycetes</taxon>
        <taxon>Diversisporales</taxon>
        <taxon>Gigasporaceae</taxon>
        <taxon>Gigaspora</taxon>
    </lineage>
</organism>
<dbReference type="PROSITE" id="PS00463">
    <property type="entry name" value="ZN2_CY6_FUNGAL_1"/>
    <property type="match status" value="1"/>
</dbReference>
<reference evidence="4 5" key="1">
    <citation type="journal article" date="2019" name="Environ. Microbiol.">
        <title>At the nexus of three kingdoms: the genome of the mycorrhizal fungus Gigaspora margarita provides insights into plant, endobacterial and fungal interactions.</title>
        <authorList>
            <person name="Venice F."/>
            <person name="Ghignone S."/>
            <person name="Salvioli di Fossalunga A."/>
            <person name="Amselem J."/>
            <person name="Novero M."/>
            <person name="Xianan X."/>
            <person name="Sedzielewska Toro K."/>
            <person name="Morin E."/>
            <person name="Lipzen A."/>
            <person name="Grigoriev I.V."/>
            <person name="Henrissat B."/>
            <person name="Martin F.M."/>
            <person name="Bonfante P."/>
        </authorList>
    </citation>
    <scope>NUCLEOTIDE SEQUENCE [LARGE SCALE GENOMIC DNA]</scope>
    <source>
        <strain evidence="4 5">BEG34</strain>
    </source>
</reference>
<evidence type="ECO:0000256" key="2">
    <source>
        <dbReference type="SAM" id="MobiDB-lite"/>
    </source>
</evidence>
<dbReference type="OrthoDB" id="2328572at2759"/>
<dbReference type="InterPro" id="IPR050797">
    <property type="entry name" value="Carb_Metab_Trans_Reg"/>
</dbReference>
<dbReference type="GO" id="GO:0000981">
    <property type="term" value="F:DNA-binding transcription factor activity, RNA polymerase II-specific"/>
    <property type="evidence" value="ECO:0007669"/>
    <property type="project" value="InterPro"/>
</dbReference>
<feature type="domain" description="Zn(2)-C6 fungal-type" evidence="3">
    <location>
        <begin position="26"/>
        <end position="55"/>
    </location>
</feature>
<dbReference type="PANTHER" id="PTHR31668:SF24">
    <property type="entry name" value="TRANSCRIPTION FACTOR, PUTATIVE-RELATED"/>
    <property type="match status" value="1"/>
</dbReference>
<accession>A0A8H4ELI3</accession>
<dbReference type="SMART" id="SM00066">
    <property type="entry name" value="GAL4"/>
    <property type="match status" value="1"/>
</dbReference>
<comment type="caution">
    <text evidence="4">The sequence shown here is derived from an EMBL/GenBank/DDBJ whole genome shotgun (WGS) entry which is preliminary data.</text>
</comment>
<sequence>MSYLHQERHQRRQQQRQQRGPYVTKACTNCRQKHAKCTGEVPCERCTRLNLVCTFSASGKKRGPKPKKNNKPLEEVYSLNNLRNDFDRTHMQFFVISDPVQGHASTLSSPTGYSQQPYDIDGFTHYSDSYEEQNVPAFQEVCPVLYQASNDTGNVMPNNNLLDNTPTNNIFDYLFFDGYYMLPSDH</sequence>
<proteinExistence type="predicted"/>
<dbReference type="Pfam" id="PF00172">
    <property type="entry name" value="Zn_clus"/>
    <property type="match status" value="1"/>
</dbReference>
<evidence type="ECO:0000313" key="4">
    <source>
        <dbReference type="EMBL" id="KAF0512248.1"/>
    </source>
</evidence>
<name>A0A8H4ELI3_GIGMA</name>
<dbReference type="EMBL" id="WTPW01000428">
    <property type="protein sequence ID" value="KAF0512248.1"/>
    <property type="molecule type" value="Genomic_DNA"/>
</dbReference>
<keyword evidence="5" id="KW-1185">Reference proteome</keyword>
<dbReference type="InterPro" id="IPR036864">
    <property type="entry name" value="Zn2-C6_fun-type_DNA-bd_sf"/>
</dbReference>
<feature type="region of interest" description="Disordered" evidence="2">
    <location>
        <begin position="1"/>
        <end position="22"/>
    </location>
</feature>
<dbReference type="SUPFAM" id="SSF57701">
    <property type="entry name" value="Zn2/Cys6 DNA-binding domain"/>
    <property type="match status" value="1"/>
</dbReference>
<dbReference type="Proteomes" id="UP000439903">
    <property type="component" value="Unassembled WGS sequence"/>
</dbReference>
<evidence type="ECO:0000259" key="3">
    <source>
        <dbReference type="PROSITE" id="PS50048"/>
    </source>
</evidence>
<dbReference type="CDD" id="cd00067">
    <property type="entry name" value="GAL4"/>
    <property type="match status" value="1"/>
</dbReference>
<dbReference type="AlphaFoldDB" id="A0A8H4ELI3"/>
<dbReference type="InterPro" id="IPR001138">
    <property type="entry name" value="Zn2Cys6_DnaBD"/>
</dbReference>
<gene>
    <name evidence="4" type="ORF">F8M41_018041</name>
</gene>